<dbReference type="OrthoDB" id="361870at2759"/>
<reference evidence="7" key="1">
    <citation type="submission" date="2022-07" db="EMBL/GenBank/DDBJ databases">
        <authorList>
            <person name="Trinca V."/>
            <person name="Uliana J.V.C."/>
            <person name="Torres T.T."/>
            <person name="Ward R.J."/>
            <person name="Monesi N."/>
        </authorList>
    </citation>
    <scope>NUCLEOTIDE SEQUENCE</scope>
    <source>
        <strain evidence="7">HSMRA1968</strain>
        <tissue evidence="7">Whole embryos</tissue>
    </source>
</reference>
<dbReference type="EMBL" id="WJQU01000001">
    <property type="protein sequence ID" value="KAJ6644997.1"/>
    <property type="molecule type" value="Genomic_DNA"/>
</dbReference>
<dbReference type="GO" id="GO:0003735">
    <property type="term" value="F:structural constituent of ribosome"/>
    <property type="evidence" value="ECO:0007669"/>
    <property type="project" value="InterPro"/>
</dbReference>
<dbReference type="AlphaFoldDB" id="A0A9Q0N806"/>
<dbReference type="GO" id="GO:0004553">
    <property type="term" value="F:hydrolase activity, hydrolyzing O-glycosyl compounds"/>
    <property type="evidence" value="ECO:0007669"/>
    <property type="project" value="InterPro"/>
</dbReference>
<protein>
    <recommendedName>
        <fullName evidence="5">39S ribosomal protein L33, mitochondrial</fullName>
    </recommendedName>
</protein>
<keyword evidence="4" id="KW-0687">Ribonucleoprotein</keyword>
<keyword evidence="8" id="KW-1185">Reference proteome</keyword>
<keyword evidence="3 7" id="KW-0689">Ribosomal protein</keyword>
<evidence type="ECO:0000256" key="5">
    <source>
        <dbReference type="ARBA" id="ARBA00035436"/>
    </source>
</evidence>
<dbReference type="SUPFAM" id="SSF57829">
    <property type="entry name" value="Zn-binding ribosomal proteins"/>
    <property type="match status" value="1"/>
</dbReference>
<dbReference type="SUPFAM" id="SSF53955">
    <property type="entry name" value="Lysozyme-like"/>
    <property type="match status" value="1"/>
</dbReference>
<dbReference type="CDD" id="cd13401">
    <property type="entry name" value="Slt70-like"/>
    <property type="match status" value="1"/>
</dbReference>
<evidence type="ECO:0000313" key="8">
    <source>
        <dbReference type="Proteomes" id="UP001151699"/>
    </source>
</evidence>
<gene>
    <name evidence="7" type="primary">rpmG</name>
    <name evidence="7" type="ORF">Bhyg_00194</name>
</gene>
<evidence type="ECO:0000259" key="6">
    <source>
        <dbReference type="Pfam" id="PF01464"/>
    </source>
</evidence>
<dbReference type="Pfam" id="PF00471">
    <property type="entry name" value="Ribosomal_L33"/>
    <property type="match status" value="1"/>
</dbReference>
<dbReference type="GO" id="GO:0005840">
    <property type="term" value="C:ribosome"/>
    <property type="evidence" value="ECO:0007669"/>
    <property type="project" value="UniProtKB-KW"/>
</dbReference>
<sequence>TNKVYSPQSSLAATQEDHIQKIEEYLWTGDIDNAKKHMSHVDKGYQKNFIAQIAIINKSRESERLFSEVPAQYYTNDSKKKETPTSNSIALFKKVKADAVHSIQWCRLQSYYAREFIDQKDFTSSYKIISLPIAVHEEGKREAAWFSGWLALSFLNKPDLALKHFTQFMKVVKRPLSISRGQYWLARSYEAKGDKNTARQFYNKAAEYPYSFYGQLAHIELKKNYIILPKKPTYSKNNNNEVIRAIKYLVKYNKPGLGLIYAKEAIEKSLNPIEIAFITDVISTNCNTHHQLEVAKTACQCHTFIRNHAFPTPHVSAIKGSPVETALVYSIIRQESAFNQYAISTAKAMGLMQLIKQTACDTAKSISHKCEIAKLTRDPAYNIKLGSNHLKEVLRKFDNSYLLAIISYNAGAHNVSKWINLFGDPRNLKNLRQIIDWIELIPYSETRNYAQRVLENLQVYRTILSVSTAGTGYFLVKKRNPKTQTEKLSFRKYDPVVRKHVLFKEEKIK</sequence>
<accession>A0A9Q0N806</accession>
<dbReference type="PANTHER" id="PTHR37423">
    <property type="entry name" value="SOLUBLE LYTIC MUREIN TRANSGLYCOSYLASE-RELATED"/>
    <property type="match status" value="1"/>
</dbReference>
<evidence type="ECO:0000256" key="4">
    <source>
        <dbReference type="ARBA" id="ARBA00023274"/>
    </source>
</evidence>
<dbReference type="NCBIfam" id="NF001860">
    <property type="entry name" value="PRK00595.1"/>
    <property type="match status" value="1"/>
</dbReference>
<dbReference type="SUPFAM" id="SSF48435">
    <property type="entry name" value="Bacterial muramidases"/>
    <property type="match status" value="1"/>
</dbReference>
<dbReference type="Pfam" id="PF01464">
    <property type="entry name" value="SLT"/>
    <property type="match status" value="1"/>
</dbReference>
<dbReference type="GO" id="GO:0005737">
    <property type="term" value="C:cytoplasm"/>
    <property type="evidence" value="ECO:0007669"/>
    <property type="project" value="UniProtKB-ARBA"/>
</dbReference>
<dbReference type="Gene3D" id="2.20.28.120">
    <property type="entry name" value="Ribosomal protein L33"/>
    <property type="match status" value="1"/>
</dbReference>
<name>A0A9Q0N806_9DIPT</name>
<evidence type="ECO:0000256" key="2">
    <source>
        <dbReference type="ARBA" id="ARBA00022729"/>
    </source>
</evidence>
<evidence type="ECO:0000256" key="3">
    <source>
        <dbReference type="ARBA" id="ARBA00022980"/>
    </source>
</evidence>
<dbReference type="Gene3D" id="1.10.530.10">
    <property type="match status" value="1"/>
</dbReference>
<dbReference type="PANTHER" id="PTHR37423:SF2">
    <property type="entry name" value="MEMBRANE-BOUND LYTIC MUREIN TRANSGLYCOSYLASE C"/>
    <property type="match status" value="1"/>
</dbReference>
<dbReference type="InterPro" id="IPR011332">
    <property type="entry name" value="Ribosomal_zn-bd"/>
</dbReference>
<dbReference type="InterPro" id="IPR008939">
    <property type="entry name" value="Lytic_TGlycosylase_superhlx_U"/>
</dbReference>
<evidence type="ECO:0000313" key="7">
    <source>
        <dbReference type="EMBL" id="KAJ6644997.1"/>
    </source>
</evidence>
<dbReference type="InterPro" id="IPR023346">
    <property type="entry name" value="Lysozyme-like_dom_sf"/>
</dbReference>
<evidence type="ECO:0000256" key="1">
    <source>
        <dbReference type="ARBA" id="ARBA00007596"/>
    </source>
</evidence>
<keyword evidence="2" id="KW-0732">Signal</keyword>
<dbReference type="InterPro" id="IPR001705">
    <property type="entry name" value="Ribosomal_bL33"/>
</dbReference>
<organism evidence="7 8">
    <name type="scientific">Pseudolycoriella hygida</name>
    <dbReference type="NCBI Taxonomy" id="35572"/>
    <lineage>
        <taxon>Eukaryota</taxon>
        <taxon>Metazoa</taxon>
        <taxon>Ecdysozoa</taxon>
        <taxon>Arthropoda</taxon>
        <taxon>Hexapoda</taxon>
        <taxon>Insecta</taxon>
        <taxon>Pterygota</taxon>
        <taxon>Neoptera</taxon>
        <taxon>Endopterygota</taxon>
        <taxon>Diptera</taxon>
        <taxon>Nematocera</taxon>
        <taxon>Sciaroidea</taxon>
        <taxon>Sciaridae</taxon>
        <taxon>Pseudolycoriella</taxon>
    </lineage>
</organism>
<proteinExistence type="inferred from homology"/>
<feature type="non-terminal residue" evidence="7">
    <location>
        <position position="509"/>
    </location>
</feature>
<comment type="caution">
    <text evidence="7">The sequence shown here is derived from an EMBL/GenBank/DDBJ whole genome shotgun (WGS) entry which is preliminary data.</text>
</comment>
<dbReference type="Gene3D" id="1.25.20.10">
    <property type="entry name" value="Bacterial muramidases"/>
    <property type="match status" value="1"/>
</dbReference>
<dbReference type="InterPro" id="IPR008258">
    <property type="entry name" value="Transglycosylase_SLT_dom_1"/>
</dbReference>
<dbReference type="Proteomes" id="UP001151699">
    <property type="component" value="Chromosome A"/>
</dbReference>
<dbReference type="InterPro" id="IPR038584">
    <property type="entry name" value="Ribosomal_bL33_sf"/>
</dbReference>
<dbReference type="GO" id="GO:0006412">
    <property type="term" value="P:translation"/>
    <property type="evidence" value="ECO:0007669"/>
    <property type="project" value="InterPro"/>
</dbReference>
<dbReference type="GO" id="GO:1990904">
    <property type="term" value="C:ribonucleoprotein complex"/>
    <property type="evidence" value="ECO:0007669"/>
    <property type="project" value="UniProtKB-KW"/>
</dbReference>
<comment type="similarity">
    <text evidence="1">Belongs to the bacterial ribosomal protein bL33 family.</text>
</comment>
<dbReference type="NCBIfam" id="TIGR01023">
    <property type="entry name" value="rpmG_bact"/>
    <property type="match status" value="1"/>
</dbReference>
<feature type="domain" description="Transglycosylase SLT" evidence="6">
    <location>
        <begin position="321"/>
        <end position="423"/>
    </location>
</feature>
<feature type="non-terminal residue" evidence="7">
    <location>
        <position position="1"/>
    </location>
</feature>